<organism evidence="2 3">
    <name type="scientific">Ilex paraguariensis</name>
    <name type="common">yerba mate</name>
    <dbReference type="NCBI Taxonomy" id="185542"/>
    <lineage>
        <taxon>Eukaryota</taxon>
        <taxon>Viridiplantae</taxon>
        <taxon>Streptophyta</taxon>
        <taxon>Embryophyta</taxon>
        <taxon>Tracheophyta</taxon>
        <taxon>Spermatophyta</taxon>
        <taxon>Magnoliopsida</taxon>
        <taxon>eudicotyledons</taxon>
        <taxon>Gunneridae</taxon>
        <taxon>Pentapetalae</taxon>
        <taxon>asterids</taxon>
        <taxon>campanulids</taxon>
        <taxon>Aquifoliales</taxon>
        <taxon>Aquifoliaceae</taxon>
        <taxon>Ilex</taxon>
    </lineage>
</organism>
<proteinExistence type="predicted"/>
<gene>
    <name evidence="2" type="ORF">ILEXP_LOCUS53941</name>
</gene>
<dbReference type="EMBL" id="CAUOFW020008724">
    <property type="protein sequence ID" value="CAK9183651.1"/>
    <property type="molecule type" value="Genomic_DNA"/>
</dbReference>
<evidence type="ECO:0000313" key="2">
    <source>
        <dbReference type="EMBL" id="CAK9183651.1"/>
    </source>
</evidence>
<comment type="caution">
    <text evidence="2">The sequence shown here is derived from an EMBL/GenBank/DDBJ whole genome shotgun (WGS) entry which is preliminary data.</text>
</comment>
<feature type="compositionally biased region" description="Basic and acidic residues" evidence="1">
    <location>
        <begin position="1"/>
        <end position="11"/>
    </location>
</feature>
<protein>
    <submittedName>
        <fullName evidence="2">Uncharacterized protein</fullName>
    </submittedName>
</protein>
<accession>A0ABC8URF2</accession>
<name>A0ABC8URF2_9AQUA</name>
<evidence type="ECO:0000313" key="3">
    <source>
        <dbReference type="Proteomes" id="UP001642360"/>
    </source>
</evidence>
<dbReference type="Proteomes" id="UP001642360">
    <property type="component" value="Unassembled WGS sequence"/>
</dbReference>
<evidence type="ECO:0000256" key="1">
    <source>
        <dbReference type="SAM" id="MobiDB-lite"/>
    </source>
</evidence>
<dbReference type="AlphaFoldDB" id="A0ABC8URF2"/>
<sequence length="89" mass="10167">MIREDGERLEGSIKSFGGEDEEMQSMSALDPSNLGEGKTLLCEMKEEFEASAKFEERRRVNDEVHSFEDINNILLCSDEYHEMGTSSRD</sequence>
<keyword evidence="3" id="KW-1185">Reference proteome</keyword>
<feature type="region of interest" description="Disordered" evidence="1">
    <location>
        <begin position="1"/>
        <end position="35"/>
    </location>
</feature>
<reference evidence="2 3" key="1">
    <citation type="submission" date="2024-02" db="EMBL/GenBank/DDBJ databases">
        <authorList>
            <person name="Vignale AGUSTIN F."/>
            <person name="Sosa J E."/>
            <person name="Modenutti C."/>
        </authorList>
    </citation>
    <scope>NUCLEOTIDE SEQUENCE [LARGE SCALE GENOMIC DNA]</scope>
</reference>